<feature type="domain" description="Putative restriction endonuclease" evidence="1">
    <location>
        <begin position="22"/>
        <end position="187"/>
    </location>
</feature>
<dbReference type="EMBL" id="JJML01000083">
    <property type="protein sequence ID" value="KGF71405.1"/>
    <property type="molecule type" value="Genomic_DNA"/>
</dbReference>
<dbReference type="CDD" id="cd06260">
    <property type="entry name" value="DUF820-like"/>
    <property type="match status" value="1"/>
</dbReference>
<dbReference type="STRING" id="1497020.DO97_20670"/>
<dbReference type="AlphaFoldDB" id="A0A098TFS6"/>
<proteinExistence type="predicted"/>
<accession>A0A098TFS6</accession>
<keyword evidence="3" id="KW-1185">Reference proteome</keyword>
<reference evidence="2 3" key="1">
    <citation type="journal article" date="2014" name="Mol. Ecol.">
        <title>Evolution of Synechococcus.</title>
        <authorList>
            <person name="Dvorak P."/>
            <person name="Casamatta D."/>
            <person name="Hasler P."/>
            <person name="Poulickova A."/>
            <person name="Ondrej V."/>
            <person name="Sanges R."/>
        </authorList>
    </citation>
    <scope>NUCLEOTIDE SEQUENCE [LARGE SCALE GENOMIC DNA]</scope>
    <source>
        <strain evidence="2 3">CAUP A 1101</strain>
    </source>
</reference>
<dbReference type="InterPro" id="IPR008538">
    <property type="entry name" value="Uma2"/>
</dbReference>
<evidence type="ECO:0000259" key="1">
    <source>
        <dbReference type="Pfam" id="PF05685"/>
    </source>
</evidence>
<organism evidence="2 3">
    <name type="scientific">Neosynechococcus sphagnicola sy1</name>
    <dbReference type="NCBI Taxonomy" id="1497020"/>
    <lineage>
        <taxon>Bacteria</taxon>
        <taxon>Bacillati</taxon>
        <taxon>Cyanobacteriota</taxon>
        <taxon>Cyanophyceae</taxon>
        <taxon>Neosynechococcales</taxon>
        <taxon>Neosynechococcaceae</taxon>
        <taxon>Neosynechococcus</taxon>
    </lineage>
</organism>
<dbReference type="Proteomes" id="UP000030170">
    <property type="component" value="Unassembled WGS sequence"/>
</dbReference>
<protein>
    <recommendedName>
        <fullName evidence="1">Putative restriction endonuclease domain-containing protein</fullName>
    </recommendedName>
</protein>
<dbReference type="InterPro" id="IPR011335">
    <property type="entry name" value="Restrct_endonuc-II-like"/>
</dbReference>
<dbReference type="SUPFAM" id="SSF52980">
    <property type="entry name" value="Restriction endonuclease-like"/>
    <property type="match status" value="1"/>
</dbReference>
<gene>
    <name evidence="2" type="ORF">DO97_20670</name>
</gene>
<dbReference type="Gene3D" id="3.90.1570.10">
    <property type="entry name" value="tt1808, chain A"/>
    <property type="match status" value="1"/>
</dbReference>
<dbReference type="InterPro" id="IPR012296">
    <property type="entry name" value="Nuclease_put_TT1808"/>
</dbReference>
<sequence>MPIKTIDLSPGSHLSIPDVTWVQYEALLEELGAKRRNPRINYYNGTLELMSPLPKHERWKRLIVGLVESILKAQKRPWEPLGSTTFKRKSMAAGLEPDDCFYIQNYRTVIGKDRIDLDIDPPPDLAIEADLTSQTQREIYEALGVPELWIYGRDKLKIYVLRNNNYEESAISPTFPELPVAEIFPRAIAQAQTLGYSQALLEFEAWLNQHFLSQDRNT</sequence>
<comment type="caution">
    <text evidence="2">The sequence shown here is derived from an EMBL/GenBank/DDBJ whole genome shotgun (WGS) entry which is preliminary data.</text>
</comment>
<dbReference type="Pfam" id="PF05685">
    <property type="entry name" value="Uma2"/>
    <property type="match status" value="1"/>
</dbReference>
<evidence type="ECO:0000313" key="2">
    <source>
        <dbReference type="EMBL" id="KGF71405.1"/>
    </source>
</evidence>
<name>A0A098TFS6_9CYAN</name>
<dbReference type="PANTHER" id="PTHR47152">
    <property type="entry name" value="SLR2084 PROTEIN-RELATED"/>
    <property type="match status" value="1"/>
</dbReference>
<evidence type="ECO:0000313" key="3">
    <source>
        <dbReference type="Proteomes" id="UP000030170"/>
    </source>
</evidence>
<dbReference type="PANTHER" id="PTHR47152:SF1">
    <property type="entry name" value="SLL1186 PROTEIN"/>
    <property type="match status" value="1"/>
</dbReference>